<reference evidence="1" key="1">
    <citation type="submission" date="2021-06" db="EMBL/GenBank/DDBJ databases">
        <authorList>
            <person name="Kallberg Y."/>
            <person name="Tangrot J."/>
            <person name="Rosling A."/>
        </authorList>
    </citation>
    <scope>NUCLEOTIDE SEQUENCE</scope>
    <source>
        <strain evidence="1">UK204</strain>
    </source>
</reference>
<protein>
    <submittedName>
        <fullName evidence="1">7286_t:CDS:1</fullName>
    </submittedName>
</protein>
<evidence type="ECO:0000313" key="1">
    <source>
        <dbReference type="EMBL" id="CAG8769571.1"/>
    </source>
</evidence>
<feature type="non-terminal residue" evidence="1">
    <location>
        <position position="1"/>
    </location>
</feature>
<gene>
    <name evidence="1" type="ORF">FCALED_LOCUS17445</name>
</gene>
<name>A0A9N9J828_9GLOM</name>
<accession>A0A9N9J828</accession>
<keyword evidence="2" id="KW-1185">Reference proteome</keyword>
<dbReference type="AlphaFoldDB" id="A0A9N9J828"/>
<dbReference type="OrthoDB" id="2349523at2759"/>
<evidence type="ECO:0000313" key="2">
    <source>
        <dbReference type="Proteomes" id="UP000789570"/>
    </source>
</evidence>
<sequence length="109" mass="12744">QTTEGSGRLEFQCIKLLIGLNKSAFESYLNEKYFVRLVDVLHIDLKETGCDSFVIVHYNYLGSSKFFNLEKTWYVMKITYKSIVGFHNARRQFMLLVARDSTVSENQFL</sequence>
<feature type="non-terminal residue" evidence="1">
    <location>
        <position position="109"/>
    </location>
</feature>
<proteinExistence type="predicted"/>
<dbReference type="Proteomes" id="UP000789570">
    <property type="component" value="Unassembled WGS sequence"/>
</dbReference>
<organism evidence="1 2">
    <name type="scientific">Funneliformis caledonium</name>
    <dbReference type="NCBI Taxonomy" id="1117310"/>
    <lineage>
        <taxon>Eukaryota</taxon>
        <taxon>Fungi</taxon>
        <taxon>Fungi incertae sedis</taxon>
        <taxon>Mucoromycota</taxon>
        <taxon>Glomeromycotina</taxon>
        <taxon>Glomeromycetes</taxon>
        <taxon>Glomerales</taxon>
        <taxon>Glomeraceae</taxon>
        <taxon>Funneliformis</taxon>
    </lineage>
</organism>
<comment type="caution">
    <text evidence="1">The sequence shown here is derived from an EMBL/GenBank/DDBJ whole genome shotgun (WGS) entry which is preliminary data.</text>
</comment>
<dbReference type="EMBL" id="CAJVPQ010026743">
    <property type="protein sequence ID" value="CAG8769571.1"/>
    <property type="molecule type" value="Genomic_DNA"/>
</dbReference>